<evidence type="ECO:0000313" key="5">
    <source>
        <dbReference type="Proteomes" id="UP001652741"/>
    </source>
</evidence>
<dbReference type="PANTHER" id="PTHR14382:SF1">
    <property type="entry name" value="MDM2-BINDING PROTEIN"/>
    <property type="match status" value="1"/>
</dbReference>
<dbReference type="Pfam" id="PF14920">
    <property type="entry name" value="MTBP_C"/>
    <property type="match status" value="1"/>
</dbReference>
<dbReference type="InterPro" id="IPR029418">
    <property type="entry name" value="MTBP_C"/>
</dbReference>
<dbReference type="Pfam" id="PF14919">
    <property type="entry name" value="MTBP_mid"/>
    <property type="match status" value="1"/>
</dbReference>
<organism evidence="5 6">
    <name type="scientific">Salmo salar</name>
    <name type="common">Atlantic salmon</name>
    <dbReference type="NCBI Taxonomy" id="8030"/>
    <lineage>
        <taxon>Eukaryota</taxon>
        <taxon>Metazoa</taxon>
        <taxon>Chordata</taxon>
        <taxon>Craniata</taxon>
        <taxon>Vertebrata</taxon>
        <taxon>Euteleostomi</taxon>
        <taxon>Actinopterygii</taxon>
        <taxon>Neopterygii</taxon>
        <taxon>Teleostei</taxon>
        <taxon>Protacanthopterygii</taxon>
        <taxon>Salmoniformes</taxon>
        <taxon>Salmonidae</taxon>
        <taxon>Salmoninae</taxon>
        <taxon>Salmo</taxon>
    </lineage>
</organism>
<reference evidence="6" key="1">
    <citation type="submission" date="2025-08" db="UniProtKB">
        <authorList>
            <consortium name="RefSeq"/>
        </authorList>
    </citation>
    <scope>IDENTIFICATION</scope>
</reference>
<name>A0ABM3D1H5_SALSA</name>
<dbReference type="InterPro" id="IPR029420">
    <property type="entry name" value="MTBP_central"/>
</dbReference>
<dbReference type="InterPro" id="IPR029421">
    <property type="entry name" value="MTBP_N"/>
</dbReference>
<dbReference type="GeneID" id="106596747"/>
<proteinExistence type="predicted"/>
<dbReference type="RefSeq" id="XP_045552649.1">
    <property type="nucleotide sequence ID" value="XM_045696693.1"/>
</dbReference>
<protein>
    <submittedName>
        <fullName evidence="6">Mdm2-binding protein isoform X1</fullName>
    </submittedName>
</protein>
<feature type="region of interest" description="Disordered" evidence="1">
    <location>
        <begin position="771"/>
        <end position="860"/>
    </location>
</feature>
<evidence type="ECO:0000256" key="1">
    <source>
        <dbReference type="SAM" id="MobiDB-lite"/>
    </source>
</evidence>
<dbReference type="PANTHER" id="PTHR14382">
    <property type="entry name" value="MDM2-BINDING PROTEIN"/>
    <property type="match status" value="1"/>
</dbReference>
<feature type="domain" description="MDN2-binding protein C-terminal" evidence="4">
    <location>
        <begin position="656"/>
        <end position="924"/>
    </location>
</feature>
<dbReference type="Proteomes" id="UP001652741">
    <property type="component" value="Chromosome ssa02"/>
</dbReference>
<dbReference type="InterPro" id="IPR039061">
    <property type="entry name" value="MTBP"/>
</dbReference>
<evidence type="ECO:0000259" key="3">
    <source>
        <dbReference type="Pfam" id="PF14919"/>
    </source>
</evidence>
<gene>
    <name evidence="6" type="primary">LOC106596747</name>
</gene>
<feature type="compositionally biased region" description="Basic and acidic residues" evidence="1">
    <location>
        <begin position="845"/>
        <end position="860"/>
    </location>
</feature>
<evidence type="ECO:0000313" key="6">
    <source>
        <dbReference type="RefSeq" id="XP_045552649.1"/>
    </source>
</evidence>
<feature type="domain" description="DM2" evidence="3">
    <location>
        <begin position="307"/>
        <end position="652"/>
    </location>
</feature>
<sequence length="933" mass="104086">MTTSVSPERARGNEFDNTKRSPHNFLFTFILNTDGRVFRGMDRYVLVVSFNQEEDKCVKALEAAKQIYDKLGNISSCPSKRRVSLFPACSLSGGPASQRWYFAVQACHGTSQFCSTEWEELGSYQKNDDQEESPSTMEACLSALDDQEEKTDQPEPQQTQLYEEAAEGLHQLSDKLPPPGKALLDVIFLGFAEEAPKLKDFLPVIGSLKHMQTWHSAKMTIVTEHQAGWQKPASNLSARVVDPSSIMTCIDERELWRGGVLIREKKFASEVRFEGFSLRAQDRETWYSLLPSDPGSHNNSDHNLHSEVFHYFQSVLDLVQLVTVSDIPSFLRSSTEFHLELSSKSLRDKRLLDQFRSLSGKVGALFSLSCTVSSMALPPASQLSSQKWKDFMAKRPKTLPVPYVEVKGESGHYFLLVQGSEGGGCKARMIHSANQINGAAAMATVNGLLKENSVSSSGSTTTDWLRSLPCLHGDQLLQRERKLAEVQTLVLKECLRRREEAEKPASIPVNDLKILLSLAREQYLKMHDSTLPKASTLPKDSSLPRVEPCGAEEVNLTMKTTEFIKHSQHADWPERSVLQNYEHLQRTRQKLRFGLLSGGSSDCLLGPKDIQGQRTTPALLDAKELLRHFTPDGLPTGDLQPLLVQRLGGNTFQMSPDLTPRKVTQIPFNQAASSHYHGLEFCLDEQGHKALDRDQGFVRLQSRLIRYETQTTCSKEPCPVPFTLSPAPSPAVLSEPGSVPDGEALLNSDLPRIKRRSWDTDAVHPHKRLVRLAKSESSESLGSVCSGSSGTDTHPALRGLRRQKTRSQSSSSVSALRLGPQGPEKPHPDPQNSHRAPQAQGHRQGQAEDKASKESRSQKHVRMLKEVVAKTLKHHGITRENKYLAACSQRLFEISKFYLKDLKTSRGLHEEMMKAASSNAKQVIDWVTEKASK</sequence>
<evidence type="ECO:0000259" key="4">
    <source>
        <dbReference type="Pfam" id="PF14920"/>
    </source>
</evidence>
<feature type="domain" description="DM2" evidence="2">
    <location>
        <begin position="41"/>
        <end position="286"/>
    </location>
</feature>
<feature type="compositionally biased region" description="Low complexity" evidence="1">
    <location>
        <begin position="778"/>
        <end position="790"/>
    </location>
</feature>
<accession>A0ABM3D1H5</accession>
<keyword evidence="5" id="KW-1185">Reference proteome</keyword>
<evidence type="ECO:0000259" key="2">
    <source>
        <dbReference type="Pfam" id="PF14918"/>
    </source>
</evidence>
<dbReference type="Pfam" id="PF14918">
    <property type="entry name" value="MTBP_N"/>
    <property type="match status" value="1"/>
</dbReference>